<reference evidence="2" key="1">
    <citation type="journal article" date="2019" name="PLoS Negl. Trop. Dis.">
        <title>Revisiting the worldwide diversity of Leptospira species in the environment.</title>
        <authorList>
            <person name="Vincent A.T."/>
            <person name="Schiettekatte O."/>
            <person name="Bourhy P."/>
            <person name="Veyrier F.J."/>
            <person name="Picardeau M."/>
        </authorList>
    </citation>
    <scope>NUCLEOTIDE SEQUENCE [LARGE SCALE GENOMIC DNA]</scope>
    <source>
        <strain evidence="2">201800272</strain>
    </source>
</reference>
<evidence type="ECO:0000313" key="2">
    <source>
        <dbReference type="Proteomes" id="UP000298200"/>
    </source>
</evidence>
<gene>
    <name evidence="1" type="ORF">EHQ46_11845</name>
</gene>
<dbReference type="EMBL" id="RQFU01000018">
    <property type="protein sequence ID" value="TGL20075.1"/>
    <property type="molecule type" value="Genomic_DNA"/>
</dbReference>
<accession>A0ABY2M0E6</accession>
<dbReference type="RefSeq" id="WP_135635892.1">
    <property type="nucleotide sequence ID" value="NZ_RQFU01000018.1"/>
</dbReference>
<proteinExistence type="predicted"/>
<sequence>MVRWFSIGIILLFGNLFISCGLPQSESRPELQTKGYLLTSQFPIQEIAVRGKVMKNKEKNLYHLEFDPKALQLINRHKPSKIQLKLPYVNAQTLVVNLKYQNDSFTSNFLFPEGWIDSSQLEAVFYTKQTSGYKIPLNSIYSPFGENHSVYRIVDGKANRLEVEVLGVKENQVVVVGNLKLGDILILSRLGELVDGMFVKVNL</sequence>
<comment type="caution">
    <text evidence="1">The sequence shown here is derived from an EMBL/GenBank/DDBJ whole genome shotgun (WGS) entry which is preliminary data.</text>
</comment>
<dbReference type="Proteomes" id="UP000298200">
    <property type="component" value="Unassembled WGS sequence"/>
</dbReference>
<evidence type="ECO:0008006" key="3">
    <source>
        <dbReference type="Google" id="ProtNLM"/>
    </source>
</evidence>
<evidence type="ECO:0000313" key="1">
    <source>
        <dbReference type="EMBL" id="TGL20075.1"/>
    </source>
</evidence>
<protein>
    <recommendedName>
        <fullName evidence="3">Lipoprotein</fullName>
    </recommendedName>
</protein>
<organism evidence="1 2">
    <name type="scientific">Leptospira yanagawae</name>
    <dbReference type="NCBI Taxonomy" id="293069"/>
    <lineage>
        <taxon>Bacteria</taxon>
        <taxon>Pseudomonadati</taxon>
        <taxon>Spirochaetota</taxon>
        <taxon>Spirochaetia</taxon>
        <taxon>Leptospirales</taxon>
        <taxon>Leptospiraceae</taxon>
        <taxon>Leptospira</taxon>
    </lineage>
</organism>
<dbReference type="PROSITE" id="PS51257">
    <property type="entry name" value="PROKAR_LIPOPROTEIN"/>
    <property type="match status" value="1"/>
</dbReference>
<dbReference type="Gene3D" id="2.40.420.20">
    <property type="match status" value="1"/>
</dbReference>
<name>A0ABY2M0E6_9LEPT</name>
<keyword evidence="2" id="KW-1185">Reference proteome</keyword>